<keyword evidence="2" id="KW-0489">Methyltransferase</keyword>
<evidence type="ECO:0000256" key="1">
    <source>
        <dbReference type="ARBA" id="ARBA00012771"/>
    </source>
</evidence>
<comment type="catalytic activity">
    <reaction evidence="5">
        <text>L-glutaminyl-[peptide chain release factor] + S-adenosyl-L-methionine = N(5)-methyl-L-glutaminyl-[peptide chain release factor] + S-adenosyl-L-homocysteine + H(+)</text>
        <dbReference type="Rhea" id="RHEA:42896"/>
        <dbReference type="Rhea" id="RHEA-COMP:10271"/>
        <dbReference type="Rhea" id="RHEA-COMP:10272"/>
        <dbReference type="ChEBI" id="CHEBI:15378"/>
        <dbReference type="ChEBI" id="CHEBI:30011"/>
        <dbReference type="ChEBI" id="CHEBI:57856"/>
        <dbReference type="ChEBI" id="CHEBI:59789"/>
        <dbReference type="ChEBI" id="CHEBI:61891"/>
        <dbReference type="EC" id="2.1.1.297"/>
    </reaction>
</comment>
<accession>A0A345HK70</accession>
<dbReference type="Gene3D" id="3.40.50.150">
    <property type="entry name" value="Vaccinia Virus protein VP39"/>
    <property type="match status" value="1"/>
</dbReference>
<dbReference type="EMBL" id="CP031194">
    <property type="protein sequence ID" value="AXG77094.1"/>
    <property type="molecule type" value="Genomic_DNA"/>
</dbReference>
<dbReference type="EC" id="2.1.1.297" evidence="1"/>
<dbReference type="KEGG" id="spad:DVK44_04680"/>
<dbReference type="InterPro" id="IPR022446">
    <property type="entry name" value="MeTrfrase_put"/>
</dbReference>
<dbReference type="CDD" id="cd02440">
    <property type="entry name" value="AdoMet_MTases"/>
    <property type="match status" value="1"/>
</dbReference>
<dbReference type="GO" id="GO:0032259">
    <property type="term" value="P:methylation"/>
    <property type="evidence" value="ECO:0007669"/>
    <property type="project" value="UniProtKB-KW"/>
</dbReference>
<dbReference type="InterPro" id="IPR050320">
    <property type="entry name" value="N5-glutamine_MTase"/>
</dbReference>
<dbReference type="NCBIfam" id="TIGR00536">
    <property type="entry name" value="hemK_fam"/>
    <property type="match status" value="1"/>
</dbReference>
<evidence type="ECO:0000256" key="2">
    <source>
        <dbReference type="ARBA" id="ARBA00022603"/>
    </source>
</evidence>
<evidence type="ECO:0000256" key="5">
    <source>
        <dbReference type="ARBA" id="ARBA00048391"/>
    </source>
</evidence>
<feature type="domain" description="Methyltransferase small" evidence="6">
    <location>
        <begin position="78"/>
        <end position="185"/>
    </location>
</feature>
<evidence type="ECO:0000259" key="6">
    <source>
        <dbReference type="Pfam" id="PF05175"/>
    </source>
</evidence>
<keyword evidence="8" id="KW-1185">Reference proteome</keyword>
<dbReference type="PANTHER" id="PTHR18895">
    <property type="entry name" value="HEMK METHYLTRANSFERASE"/>
    <property type="match status" value="1"/>
</dbReference>
<name>A0A345HK70_9ACTN</name>
<sequence>MAVPLPPPSSLSAAPFPGVVARLRAAGCVFAEDEARLLLAAAATPAALDGLVERRAGGLPLEHVLGWAEFRGLRMAVDPGVFVPRRRTEFLVERAALLARPGTVVVDLCCGSGALGAALATVCEGIELHAADIDPAAVRCARRNVAAAGGGTVHEGDLYAPLPAALRGRVGLLLANVPYVPTEEMGLLPPEARVHEARVALDGGADGLDVLRRVTAGARDWLAPGGHLLFETSTRQTARAVAVVTADGLTPRVYRSEELYATVVTATRPALSVGDGSIGG</sequence>
<dbReference type="AlphaFoldDB" id="A0A345HK70"/>
<keyword evidence="4" id="KW-0949">S-adenosyl-L-methionine</keyword>
<gene>
    <name evidence="7" type="ORF">DVK44_04680</name>
</gene>
<dbReference type="SUPFAM" id="SSF53335">
    <property type="entry name" value="S-adenosyl-L-methionine-dependent methyltransferases"/>
    <property type="match status" value="1"/>
</dbReference>
<evidence type="ECO:0000256" key="4">
    <source>
        <dbReference type="ARBA" id="ARBA00022691"/>
    </source>
</evidence>
<dbReference type="PANTHER" id="PTHR18895:SF74">
    <property type="entry name" value="MTRF1L RELEASE FACTOR GLUTAMINE METHYLTRANSFERASE"/>
    <property type="match status" value="1"/>
</dbReference>
<proteinExistence type="predicted"/>
<dbReference type="Proteomes" id="UP000253868">
    <property type="component" value="Chromosome"/>
</dbReference>
<dbReference type="InterPro" id="IPR029063">
    <property type="entry name" value="SAM-dependent_MTases_sf"/>
</dbReference>
<dbReference type="NCBIfam" id="TIGR03704">
    <property type="entry name" value="PrmC_rel_meth"/>
    <property type="match status" value="1"/>
</dbReference>
<dbReference type="InterPro" id="IPR004556">
    <property type="entry name" value="HemK-like"/>
</dbReference>
<protein>
    <recommendedName>
        <fullName evidence="1">peptide chain release factor N(5)-glutamine methyltransferase</fullName>
        <ecNumber evidence="1">2.1.1.297</ecNumber>
    </recommendedName>
</protein>
<evidence type="ECO:0000313" key="7">
    <source>
        <dbReference type="EMBL" id="AXG77094.1"/>
    </source>
</evidence>
<evidence type="ECO:0000313" key="8">
    <source>
        <dbReference type="Proteomes" id="UP000253868"/>
    </source>
</evidence>
<keyword evidence="3" id="KW-0808">Transferase</keyword>
<dbReference type="Pfam" id="PF05175">
    <property type="entry name" value="MTS"/>
    <property type="match status" value="1"/>
</dbReference>
<dbReference type="OrthoDB" id="9800643at2"/>
<dbReference type="RefSeq" id="WP_114658464.1">
    <property type="nucleotide sequence ID" value="NZ_CP031194.1"/>
</dbReference>
<organism evidence="7 8">
    <name type="scientific">Streptomyces paludis</name>
    <dbReference type="NCBI Taxonomy" id="2282738"/>
    <lineage>
        <taxon>Bacteria</taxon>
        <taxon>Bacillati</taxon>
        <taxon>Actinomycetota</taxon>
        <taxon>Actinomycetes</taxon>
        <taxon>Kitasatosporales</taxon>
        <taxon>Streptomycetaceae</taxon>
        <taxon>Streptomyces</taxon>
    </lineage>
</organism>
<evidence type="ECO:0000256" key="3">
    <source>
        <dbReference type="ARBA" id="ARBA00022679"/>
    </source>
</evidence>
<reference evidence="8" key="1">
    <citation type="submission" date="2018-07" db="EMBL/GenBank/DDBJ databases">
        <authorList>
            <person name="Zhao J."/>
        </authorList>
    </citation>
    <scope>NUCLEOTIDE SEQUENCE [LARGE SCALE GENOMIC DNA]</scope>
    <source>
        <strain evidence="8">GSSD-12</strain>
    </source>
</reference>
<dbReference type="GO" id="GO:0102559">
    <property type="term" value="F:peptide chain release factor N(5)-glutamine methyltransferase activity"/>
    <property type="evidence" value="ECO:0007669"/>
    <property type="project" value="UniProtKB-EC"/>
</dbReference>
<dbReference type="InterPro" id="IPR007848">
    <property type="entry name" value="Small_mtfrase_dom"/>
</dbReference>